<protein>
    <submittedName>
        <fullName evidence="1">Uncharacterized protein</fullName>
    </submittedName>
</protein>
<comment type="caution">
    <text evidence="1">The sequence shown here is derived from an EMBL/GenBank/DDBJ whole genome shotgun (WGS) entry which is preliminary data.</text>
</comment>
<evidence type="ECO:0000313" key="2">
    <source>
        <dbReference type="Proteomes" id="UP001497535"/>
    </source>
</evidence>
<reference evidence="1" key="1">
    <citation type="submission" date="2023-11" db="EMBL/GenBank/DDBJ databases">
        <authorList>
            <person name="Poullet M."/>
        </authorList>
    </citation>
    <scope>NUCLEOTIDE SEQUENCE</scope>
    <source>
        <strain evidence="1">E1834</strain>
    </source>
</reference>
<proteinExistence type="predicted"/>
<keyword evidence="2" id="KW-1185">Reference proteome</keyword>
<gene>
    <name evidence="1" type="ORF">MENTE1834_LOCUS1042</name>
</gene>
<organism evidence="1 2">
    <name type="scientific">Meloidogyne enterolobii</name>
    <name type="common">Root-knot nematode worm</name>
    <name type="synonym">Meloidogyne mayaguensis</name>
    <dbReference type="NCBI Taxonomy" id="390850"/>
    <lineage>
        <taxon>Eukaryota</taxon>
        <taxon>Metazoa</taxon>
        <taxon>Ecdysozoa</taxon>
        <taxon>Nematoda</taxon>
        <taxon>Chromadorea</taxon>
        <taxon>Rhabditida</taxon>
        <taxon>Tylenchina</taxon>
        <taxon>Tylenchomorpha</taxon>
        <taxon>Tylenchoidea</taxon>
        <taxon>Meloidogynidae</taxon>
        <taxon>Meloidogyninae</taxon>
        <taxon>Meloidogyne</taxon>
    </lineage>
</organism>
<dbReference type="Proteomes" id="UP001497535">
    <property type="component" value="Unassembled WGS sequence"/>
</dbReference>
<evidence type="ECO:0000313" key="1">
    <source>
        <dbReference type="EMBL" id="CAK5008390.1"/>
    </source>
</evidence>
<name>A0ACB0XME9_MELEN</name>
<sequence>MVDQNRLLPSLNNTLFSSPLQFPTNQEQFSSIIGQTPINLMSRNEGYNGGYVLLMKKLIKKAAKCWYRKQQNWYSTTLVE</sequence>
<dbReference type="EMBL" id="CAVMJV010000001">
    <property type="protein sequence ID" value="CAK5008390.1"/>
    <property type="molecule type" value="Genomic_DNA"/>
</dbReference>
<accession>A0ACB0XME9</accession>